<dbReference type="Pfam" id="PF10652">
    <property type="entry name" value="DUF2480"/>
    <property type="match status" value="1"/>
</dbReference>
<evidence type="ECO:0000313" key="2">
    <source>
        <dbReference type="Proteomes" id="UP000321291"/>
    </source>
</evidence>
<dbReference type="Proteomes" id="UP000321291">
    <property type="component" value="Chromosome"/>
</dbReference>
<dbReference type="KEGG" id="agi:FSB73_09790"/>
<organism evidence="1 2">
    <name type="scientific">Arachidicoccus ginsenosidivorans</name>
    <dbReference type="NCBI Taxonomy" id="496057"/>
    <lineage>
        <taxon>Bacteria</taxon>
        <taxon>Pseudomonadati</taxon>
        <taxon>Bacteroidota</taxon>
        <taxon>Chitinophagia</taxon>
        <taxon>Chitinophagales</taxon>
        <taxon>Chitinophagaceae</taxon>
        <taxon>Arachidicoccus</taxon>
    </lineage>
</organism>
<name>A0A5B8VLU3_9BACT</name>
<protein>
    <submittedName>
        <fullName evidence="1">DUF2480 family protein</fullName>
    </submittedName>
</protein>
<gene>
    <name evidence="1" type="ORF">FSB73_09790</name>
</gene>
<evidence type="ECO:0000313" key="1">
    <source>
        <dbReference type="EMBL" id="QEC71912.1"/>
    </source>
</evidence>
<dbReference type="EMBL" id="CP042434">
    <property type="protein sequence ID" value="QEC71912.1"/>
    <property type="molecule type" value="Genomic_DNA"/>
</dbReference>
<dbReference type="AlphaFoldDB" id="A0A5B8VLU3"/>
<proteinExistence type="predicted"/>
<dbReference type="InterPro" id="IPR018914">
    <property type="entry name" value="DUF2480"/>
</dbReference>
<dbReference type="RefSeq" id="WP_146781392.1">
    <property type="nucleotide sequence ID" value="NZ_CP042434.1"/>
</dbReference>
<accession>A0A5B8VLU3</accession>
<keyword evidence="2" id="KW-1185">Reference proteome</keyword>
<dbReference type="OrthoDB" id="9803040at2"/>
<sequence>MEDLIINKVAESGIITIDLEDFYPKKEIIGIDIKQWLFMEMLLKEKPFRQSLKENDWTIYQDKLVAIYCSTDAIIPRWAYMLLATYLSPVAAQTYIGTPDQMAMQLILNAVQNLDLQPYQDKRIILKGCGKMDVNEAVYFAMTNRLLPHVQSIMYGEACSSVPVFKRKKN</sequence>
<reference evidence="1 2" key="1">
    <citation type="journal article" date="2017" name="Int. J. Syst. Evol. Microbiol.">
        <title>Arachidicoccus ginsenosidivorans sp. nov., with ginsenoside-converting activity isolated from ginseng cultivating soil.</title>
        <authorList>
            <person name="Siddiqi M.Z."/>
            <person name="Aslam Z."/>
            <person name="Im W.T."/>
        </authorList>
    </citation>
    <scope>NUCLEOTIDE SEQUENCE [LARGE SCALE GENOMIC DNA]</scope>
    <source>
        <strain evidence="1 2">Gsoil 809</strain>
    </source>
</reference>